<feature type="domain" description="Helicase ATP-binding" evidence="4">
    <location>
        <begin position="138"/>
        <end position="233"/>
    </location>
</feature>
<dbReference type="GO" id="GO:0005524">
    <property type="term" value="F:ATP binding"/>
    <property type="evidence" value="ECO:0007669"/>
    <property type="project" value="UniProtKB-KW"/>
</dbReference>
<dbReference type="InterPro" id="IPR041222">
    <property type="entry name" value="PriA_3primeBD"/>
</dbReference>
<dbReference type="PROSITE" id="PS51192">
    <property type="entry name" value="HELICASE_ATP_BIND_1"/>
    <property type="match status" value="1"/>
</dbReference>
<reference evidence="5" key="1">
    <citation type="submission" date="2018-05" db="EMBL/GenBank/DDBJ databases">
        <authorList>
            <person name="Lanie J.A."/>
            <person name="Ng W.-L."/>
            <person name="Kazmierczak K.M."/>
            <person name="Andrzejewski T.M."/>
            <person name="Davidsen T.M."/>
            <person name="Wayne K.J."/>
            <person name="Tettelin H."/>
            <person name="Glass J.I."/>
            <person name="Rusch D."/>
            <person name="Podicherti R."/>
            <person name="Tsui H.-C.T."/>
            <person name="Winkler M.E."/>
        </authorList>
    </citation>
    <scope>NUCLEOTIDE SEQUENCE</scope>
</reference>
<dbReference type="InterPro" id="IPR027417">
    <property type="entry name" value="P-loop_NTPase"/>
</dbReference>
<dbReference type="Pfam" id="PF17764">
    <property type="entry name" value="PriA_3primeBD"/>
    <property type="match status" value="1"/>
</dbReference>
<keyword evidence="2" id="KW-0067">ATP-binding</keyword>
<dbReference type="EMBL" id="UINC01054861">
    <property type="protein sequence ID" value="SVB73071.1"/>
    <property type="molecule type" value="Genomic_DNA"/>
</dbReference>
<accession>A0A382GFU4</accession>
<dbReference type="GO" id="GO:0043138">
    <property type="term" value="F:3'-5' DNA helicase activity"/>
    <property type="evidence" value="ECO:0007669"/>
    <property type="project" value="TreeGrafter"/>
</dbReference>
<dbReference type="InterPro" id="IPR006935">
    <property type="entry name" value="Helicase/UvrB_N"/>
</dbReference>
<dbReference type="AlphaFoldDB" id="A0A382GFU4"/>
<dbReference type="InterPro" id="IPR042115">
    <property type="entry name" value="PriA_3primeBD_sf"/>
</dbReference>
<evidence type="ECO:0000313" key="5">
    <source>
        <dbReference type="EMBL" id="SVB73071.1"/>
    </source>
</evidence>
<dbReference type="Pfam" id="PF04851">
    <property type="entry name" value="ResIII"/>
    <property type="match status" value="1"/>
</dbReference>
<organism evidence="5">
    <name type="scientific">marine metagenome</name>
    <dbReference type="NCBI Taxonomy" id="408172"/>
    <lineage>
        <taxon>unclassified sequences</taxon>
        <taxon>metagenomes</taxon>
        <taxon>ecological metagenomes</taxon>
    </lineage>
</organism>
<sequence>MYCNVLVTRPFDHTFTYKIRNDQNVKIGSIVSVSFGKKKDQIGIIYRLCGNEIKKNNSYTIKEIDHVYEGVFLNNNIIKFIDWIADYTLAPKGLVLKLFLVNKNIVSFQTKGQEEPIFNPRSVTLNTKQQNALNVIEKSLFKKISPIVLEGVTGSGKTEVYFEAIEKVLKEKKQALIMLPEISLTPQLELRFIERFGFAPDIWHSKVTEKKRKNIWHRCYQGKPIIVVGARSS</sequence>
<evidence type="ECO:0000256" key="2">
    <source>
        <dbReference type="ARBA" id="ARBA00022840"/>
    </source>
</evidence>
<dbReference type="InterPro" id="IPR014001">
    <property type="entry name" value="Helicase_ATP-bd"/>
</dbReference>
<dbReference type="GO" id="GO:0003677">
    <property type="term" value="F:DNA binding"/>
    <property type="evidence" value="ECO:0007669"/>
    <property type="project" value="UniProtKB-KW"/>
</dbReference>
<dbReference type="PANTHER" id="PTHR30580">
    <property type="entry name" value="PRIMOSOMAL PROTEIN N"/>
    <property type="match status" value="1"/>
</dbReference>
<dbReference type="Gene3D" id="3.40.50.300">
    <property type="entry name" value="P-loop containing nucleotide triphosphate hydrolases"/>
    <property type="match status" value="1"/>
</dbReference>
<dbReference type="GO" id="GO:0006310">
    <property type="term" value="P:DNA recombination"/>
    <property type="evidence" value="ECO:0007669"/>
    <property type="project" value="TreeGrafter"/>
</dbReference>
<feature type="non-terminal residue" evidence="5">
    <location>
        <position position="233"/>
    </location>
</feature>
<name>A0A382GFU4_9ZZZZ</name>
<evidence type="ECO:0000259" key="4">
    <source>
        <dbReference type="PROSITE" id="PS51192"/>
    </source>
</evidence>
<protein>
    <recommendedName>
        <fullName evidence="4">Helicase ATP-binding domain-containing protein</fullName>
    </recommendedName>
</protein>
<dbReference type="PANTHER" id="PTHR30580:SF0">
    <property type="entry name" value="PRIMOSOMAL PROTEIN N"/>
    <property type="match status" value="1"/>
</dbReference>
<evidence type="ECO:0000256" key="3">
    <source>
        <dbReference type="ARBA" id="ARBA00023125"/>
    </source>
</evidence>
<dbReference type="GO" id="GO:0006270">
    <property type="term" value="P:DNA replication initiation"/>
    <property type="evidence" value="ECO:0007669"/>
    <property type="project" value="TreeGrafter"/>
</dbReference>
<evidence type="ECO:0000256" key="1">
    <source>
        <dbReference type="ARBA" id="ARBA00022741"/>
    </source>
</evidence>
<dbReference type="Gene3D" id="3.40.1440.60">
    <property type="entry name" value="PriA, 3(prime) DNA-binding domain"/>
    <property type="match status" value="1"/>
</dbReference>
<keyword evidence="3" id="KW-0238">DNA-binding</keyword>
<dbReference type="SUPFAM" id="SSF52540">
    <property type="entry name" value="P-loop containing nucleoside triphosphate hydrolases"/>
    <property type="match status" value="1"/>
</dbReference>
<proteinExistence type="predicted"/>
<dbReference type="GO" id="GO:0016787">
    <property type="term" value="F:hydrolase activity"/>
    <property type="evidence" value="ECO:0007669"/>
    <property type="project" value="InterPro"/>
</dbReference>
<keyword evidence="1" id="KW-0547">Nucleotide-binding</keyword>
<gene>
    <name evidence="5" type="ORF">METZ01_LOCUS225925</name>
</gene>
<dbReference type="GO" id="GO:0006302">
    <property type="term" value="P:double-strand break repair"/>
    <property type="evidence" value="ECO:0007669"/>
    <property type="project" value="TreeGrafter"/>
</dbReference>